<gene>
    <name evidence="2" type="ORF">NAV_LOCUS1891</name>
</gene>
<accession>A0A498S8G7</accession>
<evidence type="ECO:0000313" key="2">
    <source>
        <dbReference type="EMBL" id="VBB27061.1"/>
    </source>
</evidence>
<dbReference type="Proteomes" id="UP000276991">
    <property type="component" value="Unassembled WGS sequence"/>
</dbReference>
<protein>
    <submittedName>
        <fullName evidence="2">Uncharacterized protein</fullName>
    </submittedName>
</protein>
<proteinExistence type="predicted"/>
<dbReference type="AlphaFoldDB" id="A0A498S8G7"/>
<dbReference type="OrthoDB" id="5813594at2759"/>
<evidence type="ECO:0000256" key="1">
    <source>
        <dbReference type="SAM" id="Coils"/>
    </source>
</evidence>
<name>A0A498S8G7_ACAVI</name>
<sequence>MSTKEKLKRARTVGEVLLILNMPEYLPLFEKANILQASALRLLREADLKMTVNEKIRQGIHHAMNVEDIPKHPKINEEKFRLQKAEDELLRCKVELNLKRNELARIQKQTKFIREIFEMTTDTRKYAQKVRKNCSECGTLSMQQLAINLESLLNNAFLPNANANPLNQYLPELLPLQPSKKNNTRLYYSNETDPDPWYAKILKSATIRRYKQPPDVIYYHPPIDEEDEKHGDTTTISLSTQAAAQHEHLNFVDGLFSKFGKNKTSTPYKQPSTVKRFSSNARHHSFVHHSRQKVKNVFRKAAWR</sequence>
<dbReference type="EMBL" id="UPTC01000176">
    <property type="protein sequence ID" value="VBB27061.1"/>
    <property type="molecule type" value="Genomic_DNA"/>
</dbReference>
<feature type="coiled-coil region" evidence="1">
    <location>
        <begin position="75"/>
        <end position="102"/>
    </location>
</feature>
<reference evidence="2 3" key="1">
    <citation type="submission" date="2018-08" db="EMBL/GenBank/DDBJ databases">
        <authorList>
            <person name="Laetsch R D."/>
            <person name="Stevens L."/>
            <person name="Kumar S."/>
            <person name="Blaxter L. M."/>
        </authorList>
    </citation>
    <scope>NUCLEOTIDE SEQUENCE [LARGE SCALE GENOMIC DNA]</scope>
</reference>
<organism evidence="2 3">
    <name type="scientific">Acanthocheilonema viteae</name>
    <name type="common">Filarial nematode worm</name>
    <name type="synonym">Dipetalonema viteae</name>
    <dbReference type="NCBI Taxonomy" id="6277"/>
    <lineage>
        <taxon>Eukaryota</taxon>
        <taxon>Metazoa</taxon>
        <taxon>Ecdysozoa</taxon>
        <taxon>Nematoda</taxon>
        <taxon>Chromadorea</taxon>
        <taxon>Rhabditida</taxon>
        <taxon>Spirurina</taxon>
        <taxon>Spiruromorpha</taxon>
        <taxon>Filarioidea</taxon>
        <taxon>Onchocercidae</taxon>
        <taxon>Acanthocheilonema</taxon>
    </lineage>
</organism>
<keyword evidence="3" id="KW-1185">Reference proteome</keyword>
<evidence type="ECO:0000313" key="3">
    <source>
        <dbReference type="Proteomes" id="UP000276991"/>
    </source>
</evidence>
<keyword evidence="1" id="KW-0175">Coiled coil</keyword>